<evidence type="ECO:0000313" key="2">
    <source>
        <dbReference type="EMBL" id="PIL21931.1"/>
    </source>
</evidence>
<evidence type="ECO:0000313" key="3">
    <source>
        <dbReference type="Proteomes" id="UP000231259"/>
    </source>
</evidence>
<dbReference type="InterPro" id="IPR052936">
    <property type="entry name" value="Jasmonate_Hydroxylase-like"/>
</dbReference>
<reference evidence="2 3" key="1">
    <citation type="submission" date="2013-09" db="EMBL/GenBank/DDBJ databases">
        <title>Genome sequencing of Phaeobacter antarcticus sp. nov. SM1211.</title>
        <authorList>
            <person name="Zhang X.-Y."/>
            <person name="Liu C."/>
            <person name="Chen X.-L."/>
            <person name="Xie B.-B."/>
            <person name="Qin Q.-L."/>
            <person name="Rong J.-C."/>
            <person name="Zhang Y.-Z."/>
        </authorList>
    </citation>
    <scope>NUCLEOTIDE SEQUENCE [LARGE SCALE GENOMIC DNA]</scope>
    <source>
        <strain evidence="2 3">SM1211</strain>
    </source>
</reference>
<dbReference type="InterPro" id="IPR011008">
    <property type="entry name" value="Dimeric_a/b-barrel"/>
</dbReference>
<accession>A0A2G8RKJ9</accession>
<dbReference type="Pfam" id="PF03992">
    <property type="entry name" value="ABM"/>
    <property type="match status" value="1"/>
</dbReference>
<dbReference type="Proteomes" id="UP000231259">
    <property type="component" value="Unassembled WGS sequence"/>
</dbReference>
<name>A0A2G8RKJ9_9RHOB</name>
<comment type="caution">
    <text evidence="2">The sequence shown here is derived from an EMBL/GenBank/DDBJ whole genome shotgun (WGS) entry which is preliminary data.</text>
</comment>
<dbReference type="EMBL" id="AWWI01000019">
    <property type="protein sequence ID" value="PIL21931.1"/>
    <property type="molecule type" value="Genomic_DNA"/>
</dbReference>
<keyword evidence="3" id="KW-1185">Reference proteome</keyword>
<feature type="domain" description="ABM" evidence="1">
    <location>
        <begin position="62"/>
        <end position="150"/>
    </location>
</feature>
<dbReference type="PROSITE" id="PS51725">
    <property type="entry name" value="ABM"/>
    <property type="match status" value="1"/>
</dbReference>
<organism evidence="2 3">
    <name type="scientific">Puniceibacterium antarcticum</name>
    <dbReference type="NCBI Taxonomy" id="1206336"/>
    <lineage>
        <taxon>Bacteria</taxon>
        <taxon>Pseudomonadati</taxon>
        <taxon>Pseudomonadota</taxon>
        <taxon>Alphaproteobacteria</taxon>
        <taxon>Rhodobacterales</taxon>
        <taxon>Paracoccaceae</taxon>
        <taxon>Puniceibacterium</taxon>
    </lineage>
</organism>
<dbReference type="PANTHER" id="PTHR37811">
    <property type="entry name" value="BLL5343 PROTEIN"/>
    <property type="match status" value="1"/>
</dbReference>
<proteinExistence type="predicted"/>
<dbReference type="InterPro" id="IPR007138">
    <property type="entry name" value="ABM_dom"/>
</dbReference>
<gene>
    <name evidence="2" type="ORF">P775_01700</name>
</gene>
<sequence length="174" mass="19096">MHGGSGAVHCHLAVISARAQGGSAPRPAGVPRDIWGADEGFSLSERAGLRRVRAGFEENIMIAIIFEVIPAEGRREEYLDIAAAMRPMVEEVEGFLSVERFQSLTTPGKLLSISYFEDEAAVARWRCLHAHRGAQSRGRAGVFSDYTLKVCHVIRDYGMFERAQAPQDSLAEHG</sequence>
<evidence type="ECO:0000259" key="1">
    <source>
        <dbReference type="PROSITE" id="PS51725"/>
    </source>
</evidence>
<dbReference type="Gene3D" id="3.30.70.100">
    <property type="match status" value="1"/>
</dbReference>
<dbReference type="SUPFAM" id="SSF54909">
    <property type="entry name" value="Dimeric alpha+beta barrel"/>
    <property type="match status" value="1"/>
</dbReference>
<dbReference type="PANTHER" id="PTHR37811:SF2">
    <property type="entry name" value="ABM DOMAIN-CONTAINING PROTEIN"/>
    <property type="match status" value="1"/>
</dbReference>
<dbReference type="AlphaFoldDB" id="A0A2G8RKJ9"/>
<protein>
    <recommendedName>
        <fullName evidence="1">ABM domain-containing protein</fullName>
    </recommendedName>
</protein>